<dbReference type="RefSeq" id="WP_134425402.1">
    <property type="nucleotide sequence ID" value="NZ_SOHA01000039.1"/>
</dbReference>
<evidence type="ECO:0000256" key="1">
    <source>
        <dbReference type="SAM" id="Phobius"/>
    </source>
</evidence>
<keyword evidence="3" id="KW-1185">Reference proteome</keyword>
<reference evidence="2 3" key="1">
    <citation type="submission" date="2019-03" db="EMBL/GenBank/DDBJ databases">
        <title>Genomics of glacier-inhabiting Cryobacterium strains.</title>
        <authorList>
            <person name="Liu Q."/>
            <person name="Xin Y.-H."/>
        </authorList>
    </citation>
    <scope>NUCLEOTIDE SEQUENCE [LARGE SCALE GENOMIC DNA]</scope>
    <source>
        <strain evidence="2 3">TMT1-51</strain>
    </source>
</reference>
<sequence>MTAEPEPNGWELLRSIRDLKDSVDGVARGMVTQIQHTAATDRIQKLETDRDEQRKTRAQQWFAIGISFLGMVGTVVTGIVLFSIKGA</sequence>
<dbReference type="EMBL" id="SOHA01000039">
    <property type="protein sequence ID" value="TFD27532.1"/>
    <property type="molecule type" value="Genomic_DNA"/>
</dbReference>
<name>A0A4Y8JRJ8_9MICO</name>
<keyword evidence="1" id="KW-1133">Transmembrane helix</keyword>
<protein>
    <submittedName>
        <fullName evidence="2">Uncharacterized protein</fullName>
    </submittedName>
</protein>
<evidence type="ECO:0000313" key="2">
    <source>
        <dbReference type="EMBL" id="TFD27532.1"/>
    </source>
</evidence>
<accession>A0A4Y8JRJ8</accession>
<organism evidence="2 3">
    <name type="scientific">Cryobacterium cryoconiti</name>
    <dbReference type="NCBI Taxonomy" id="1259239"/>
    <lineage>
        <taxon>Bacteria</taxon>
        <taxon>Bacillati</taxon>
        <taxon>Actinomycetota</taxon>
        <taxon>Actinomycetes</taxon>
        <taxon>Micrococcales</taxon>
        <taxon>Microbacteriaceae</taxon>
        <taxon>Cryobacterium</taxon>
    </lineage>
</organism>
<dbReference type="OrthoDB" id="5122921at2"/>
<keyword evidence="1" id="KW-0472">Membrane</keyword>
<proteinExistence type="predicted"/>
<gene>
    <name evidence="2" type="ORF">E3T49_13400</name>
</gene>
<dbReference type="AlphaFoldDB" id="A0A4Y8JRJ8"/>
<evidence type="ECO:0000313" key="3">
    <source>
        <dbReference type="Proteomes" id="UP000297472"/>
    </source>
</evidence>
<feature type="transmembrane region" description="Helical" evidence="1">
    <location>
        <begin position="61"/>
        <end position="84"/>
    </location>
</feature>
<dbReference type="Proteomes" id="UP000297472">
    <property type="component" value="Unassembled WGS sequence"/>
</dbReference>
<keyword evidence="1" id="KW-0812">Transmembrane</keyword>
<comment type="caution">
    <text evidence="2">The sequence shown here is derived from an EMBL/GenBank/DDBJ whole genome shotgun (WGS) entry which is preliminary data.</text>
</comment>